<proteinExistence type="predicted"/>
<name>A0A4Z0QZN0_9FIRM</name>
<evidence type="ECO:0000313" key="3">
    <source>
        <dbReference type="EMBL" id="TGE36251.1"/>
    </source>
</evidence>
<dbReference type="InterPro" id="IPR012312">
    <property type="entry name" value="Hemerythrin-like"/>
</dbReference>
<comment type="caution">
    <text evidence="3">The sequence shown here is derived from an EMBL/GenBank/DDBJ whole genome shotgun (WGS) entry which is preliminary data.</text>
</comment>
<dbReference type="EMBL" id="SPQQ01000008">
    <property type="protein sequence ID" value="TGE36251.1"/>
    <property type="molecule type" value="Genomic_DNA"/>
</dbReference>
<evidence type="ECO:0000313" key="4">
    <source>
        <dbReference type="Proteomes" id="UP000298460"/>
    </source>
</evidence>
<feature type="coiled-coil region" evidence="1">
    <location>
        <begin position="114"/>
        <end position="141"/>
    </location>
</feature>
<gene>
    <name evidence="3" type="ORF">E4K67_20085</name>
</gene>
<keyword evidence="4" id="KW-1185">Reference proteome</keyword>
<dbReference type="Proteomes" id="UP000298460">
    <property type="component" value="Unassembled WGS sequence"/>
</dbReference>
<accession>A0A4Z0QZN0</accession>
<dbReference type="Pfam" id="PF01814">
    <property type="entry name" value="Hemerythrin"/>
    <property type="match status" value="1"/>
</dbReference>
<sequence>MIKVDISNLNRQHNDIANLITEVEGYLSVKKVSVTASAFEVTMKIAKLAGLLKIHLKHEDEVLYPKLRTSNDLKVRQTTECFINEMGGLSSAFDEYRCLYKNSNYIKDNPDEFIRDTEAIIDALRKRVKKENEDLYLLAEQL</sequence>
<keyword evidence="1" id="KW-0175">Coiled coil</keyword>
<dbReference type="AlphaFoldDB" id="A0A4Z0QZN0"/>
<evidence type="ECO:0000259" key="2">
    <source>
        <dbReference type="Pfam" id="PF01814"/>
    </source>
</evidence>
<evidence type="ECO:0000256" key="1">
    <source>
        <dbReference type="SAM" id="Coils"/>
    </source>
</evidence>
<dbReference type="Gene3D" id="1.20.120.520">
    <property type="entry name" value="nmb1532 protein domain like"/>
    <property type="match status" value="1"/>
</dbReference>
<reference evidence="3 4" key="1">
    <citation type="submission" date="2019-03" db="EMBL/GenBank/DDBJ databases">
        <title>Draft Genome Sequence of Desulfosporosinus fructosivorans Strain 63.6F, Isolated from Marine Sediment in the Baltic Sea.</title>
        <authorList>
            <person name="Hausmann B."/>
            <person name="Vandieken V."/>
            <person name="Pjevac P."/>
            <person name="Schreck K."/>
            <person name="Herbold C.W."/>
            <person name="Loy A."/>
        </authorList>
    </citation>
    <scope>NUCLEOTIDE SEQUENCE [LARGE SCALE GENOMIC DNA]</scope>
    <source>
        <strain evidence="3 4">63.6F</strain>
    </source>
</reference>
<protein>
    <submittedName>
        <fullName evidence="3">Hemerythrin domain-containing protein</fullName>
    </submittedName>
</protein>
<organism evidence="3 4">
    <name type="scientific">Desulfosporosinus fructosivorans</name>
    <dbReference type="NCBI Taxonomy" id="2018669"/>
    <lineage>
        <taxon>Bacteria</taxon>
        <taxon>Bacillati</taxon>
        <taxon>Bacillota</taxon>
        <taxon>Clostridia</taxon>
        <taxon>Eubacteriales</taxon>
        <taxon>Desulfitobacteriaceae</taxon>
        <taxon>Desulfosporosinus</taxon>
    </lineage>
</organism>
<feature type="domain" description="Hemerythrin-like" evidence="2">
    <location>
        <begin position="6"/>
        <end position="136"/>
    </location>
</feature>